<evidence type="ECO:0000313" key="3">
    <source>
        <dbReference type="Proteomes" id="UP001230504"/>
    </source>
</evidence>
<dbReference type="CDD" id="cd11296">
    <property type="entry name" value="O-FucT_like"/>
    <property type="match status" value="1"/>
</dbReference>
<dbReference type="AlphaFoldDB" id="A0AAD8PJM9"/>
<keyword evidence="1" id="KW-0472">Membrane</keyword>
<evidence type="ECO:0008006" key="4">
    <source>
        <dbReference type="Google" id="ProtNLM"/>
    </source>
</evidence>
<keyword evidence="3" id="KW-1185">Reference proteome</keyword>
<dbReference type="Proteomes" id="UP001230504">
    <property type="component" value="Unassembled WGS sequence"/>
</dbReference>
<accession>A0AAD8PJM9</accession>
<keyword evidence="1" id="KW-1133">Transmembrane helix</keyword>
<feature type="transmembrane region" description="Helical" evidence="1">
    <location>
        <begin position="21"/>
        <end position="40"/>
    </location>
</feature>
<gene>
    <name evidence="2" type="ORF">LY79DRAFT_573048</name>
</gene>
<dbReference type="Gene3D" id="3.40.50.11350">
    <property type="match status" value="1"/>
</dbReference>
<dbReference type="EMBL" id="JAHLJV010000174">
    <property type="protein sequence ID" value="KAK1565973.1"/>
    <property type="molecule type" value="Genomic_DNA"/>
</dbReference>
<sequence length="536" mass="59819">MVSPAIVSTTRSISQRQCRTILIQAIVATVIIAFVLKSYGLSVRDLSTTPEEQNVGIPSSYTSESLLAPEPGQGLSLAGELDKKPDLNLDESQLQEWSRQEITGIDTGADLATLCNQGSRPWNPNIIIECSALEGGFGNVRLDILQCLRYVIEARVSMKLSQVARRNADDVSDFRTSDRVGLEYLIDKSRFLKTLGKHCPNLVIHPPEYEDARIRRLPNVYPVGDLQLESYLEPWQVPGKNMLAKPEQWPPALDKWLESSTEGKPPSAESPVIFGIHSIMFGWPVAYDPPSMARHFSGLVRPRDEIKLLAAAALQRMQDQYNAHVDFRTSDEPRVRDNAFIGVHLRVEKDATDYHYLSYENQLDYLNQRLRERNGNATHPPDMTLPDTEKSVLYVACGDANSIARLAKDVAPITVVTKNELLPEDTFAGASLRNMTWDQQALVDMLILEHSGYFIGVRDSTFSWHLALRRAAAVNWVIGGYPDSCWLNSSGTDSANTRSGCKSMLADNEEWRDNLSSLVGSGHIWIGPDTARSIWP</sequence>
<dbReference type="RefSeq" id="XP_060407216.1">
    <property type="nucleotide sequence ID" value="XM_060559429.1"/>
</dbReference>
<reference evidence="2" key="1">
    <citation type="submission" date="2021-06" db="EMBL/GenBank/DDBJ databases">
        <title>Comparative genomics, transcriptomics and evolutionary studies reveal genomic signatures of adaptation to plant cell wall in hemibiotrophic fungi.</title>
        <authorList>
            <consortium name="DOE Joint Genome Institute"/>
            <person name="Baroncelli R."/>
            <person name="Diaz J.F."/>
            <person name="Benocci T."/>
            <person name="Peng M."/>
            <person name="Battaglia E."/>
            <person name="Haridas S."/>
            <person name="Andreopoulos W."/>
            <person name="Labutti K."/>
            <person name="Pangilinan J."/>
            <person name="Floch G.L."/>
            <person name="Makela M.R."/>
            <person name="Henrissat B."/>
            <person name="Grigoriev I.V."/>
            <person name="Crouch J.A."/>
            <person name="De Vries R.P."/>
            <person name="Sukno S.A."/>
            <person name="Thon M.R."/>
        </authorList>
    </citation>
    <scope>NUCLEOTIDE SEQUENCE</scope>
    <source>
        <strain evidence="2">CBS 125086</strain>
    </source>
</reference>
<dbReference type="GeneID" id="85443669"/>
<evidence type="ECO:0000313" key="2">
    <source>
        <dbReference type="EMBL" id="KAK1565973.1"/>
    </source>
</evidence>
<organism evidence="2 3">
    <name type="scientific">Colletotrichum navitas</name>
    <dbReference type="NCBI Taxonomy" id="681940"/>
    <lineage>
        <taxon>Eukaryota</taxon>
        <taxon>Fungi</taxon>
        <taxon>Dikarya</taxon>
        <taxon>Ascomycota</taxon>
        <taxon>Pezizomycotina</taxon>
        <taxon>Sordariomycetes</taxon>
        <taxon>Hypocreomycetidae</taxon>
        <taxon>Glomerellales</taxon>
        <taxon>Glomerellaceae</taxon>
        <taxon>Colletotrichum</taxon>
        <taxon>Colletotrichum graminicola species complex</taxon>
    </lineage>
</organism>
<protein>
    <recommendedName>
        <fullName evidence="4">Alternative oxidase</fullName>
    </recommendedName>
</protein>
<name>A0AAD8PJM9_9PEZI</name>
<keyword evidence="1" id="KW-0812">Transmembrane</keyword>
<comment type="caution">
    <text evidence="2">The sequence shown here is derived from an EMBL/GenBank/DDBJ whole genome shotgun (WGS) entry which is preliminary data.</text>
</comment>
<evidence type="ECO:0000256" key="1">
    <source>
        <dbReference type="SAM" id="Phobius"/>
    </source>
</evidence>
<proteinExistence type="predicted"/>